<keyword evidence="2" id="KW-0732">Signal</keyword>
<keyword evidence="1" id="KW-1133">Transmembrane helix</keyword>
<dbReference type="Proteomes" id="UP000814176">
    <property type="component" value="Unassembled WGS sequence"/>
</dbReference>
<reference evidence="3 4" key="1">
    <citation type="journal article" date="2021" name="Environ. Microbiol.">
        <title>Gene family expansions and transcriptome signatures uncover fungal adaptations to wood decay.</title>
        <authorList>
            <person name="Hage H."/>
            <person name="Miyauchi S."/>
            <person name="Viragh M."/>
            <person name="Drula E."/>
            <person name="Min B."/>
            <person name="Chaduli D."/>
            <person name="Navarro D."/>
            <person name="Favel A."/>
            <person name="Norest M."/>
            <person name="Lesage-Meessen L."/>
            <person name="Balint B."/>
            <person name="Merenyi Z."/>
            <person name="de Eugenio L."/>
            <person name="Morin E."/>
            <person name="Martinez A.T."/>
            <person name="Baldrian P."/>
            <person name="Stursova M."/>
            <person name="Martinez M.J."/>
            <person name="Novotny C."/>
            <person name="Magnuson J.K."/>
            <person name="Spatafora J.W."/>
            <person name="Maurice S."/>
            <person name="Pangilinan J."/>
            <person name="Andreopoulos W."/>
            <person name="LaButti K."/>
            <person name="Hundley H."/>
            <person name="Na H."/>
            <person name="Kuo A."/>
            <person name="Barry K."/>
            <person name="Lipzen A."/>
            <person name="Henrissat B."/>
            <person name="Riley R."/>
            <person name="Ahrendt S."/>
            <person name="Nagy L.G."/>
            <person name="Grigoriev I.V."/>
            <person name="Martin F."/>
            <person name="Rosso M.N."/>
        </authorList>
    </citation>
    <scope>NUCLEOTIDE SEQUENCE [LARGE SCALE GENOMIC DNA]</scope>
    <source>
        <strain evidence="3 4">CIRM-BRFM 1785</strain>
    </source>
</reference>
<keyword evidence="1" id="KW-0472">Membrane</keyword>
<dbReference type="GeneID" id="71999907"/>
<sequence length="174" mass="19798">MLLTPLVLLVILCFGAVIDPPRIIIFKTSRHIPALQRDVRRLFEIAERCVVFLYRALSGEGLNSESRSRALHTTALLPSKEVVSVVCLRETSALPTLPEPTETALVADDLECHCQMTDPEPPAGVQYVLGFLDRIVHDRTLMFIMTVLFVSYLWRWSTGSLKSRLRRLVLRQQR</sequence>
<keyword evidence="4" id="KW-1185">Reference proteome</keyword>
<keyword evidence="1" id="KW-0812">Transmembrane</keyword>
<evidence type="ECO:0000313" key="4">
    <source>
        <dbReference type="Proteomes" id="UP000814176"/>
    </source>
</evidence>
<evidence type="ECO:0000256" key="2">
    <source>
        <dbReference type="SAM" id="SignalP"/>
    </source>
</evidence>
<feature type="transmembrane region" description="Helical" evidence="1">
    <location>
        <begin position="140"/>
        <end position="157"/>
    </location>
</feature>
<evidence type="ECO:0000256" key="1">
    <source>
        <dbReference type="SAM" id="Phobius"/>
    </source>
</evidence>
<feature type="chain" id="PRO_5046221876" evidence="2">
    <location>
        <begin position="16"/>
        <end position="174"/>
    </location>
</feature>
<evidence type="ECO:0000313" key="3">
    <source>
        <dbReference type="EMBL" id="KAH9838499.1"/>
    </source>
</evidence>
<feature type="signal peptide" evidence="2">
    <location>
        <begin position="1"/>
        <end position="15"/>
    </location>
</feature>
<gene>
    <name evidence="3" type="ORF">C8Q71DRAFT_533186</name>
</gene>
<proteinExistence type="predicted"/>
<organism evidence="3 4">
    <name type="scientific">Rhodofomes roseus</name>
    <dbReference type="NCBI Taxonomy" id="34475"/>
    <lineage>
        <taxon>Eukaryota</taxon>
        <taxon>Fungi</taxon>
        <taxon>Dikarya</taxon>
        <taxon>Basidiomycota</taxon>
        <taxon>Agaricomycotina</taxon>
        <taxon>Agaricomycetes</taxon>
        <taxon>Polyporales</taxon>
        <taxon>Rhodofomes</taxon>
    </lineage>
</organism>
<protein>
    <submittedName>
        <fullName evidence="3">Uncharacterized protein</fullName>
    </submittedName>
</protein>
<name>A0ABQ8KKL2_9APHY</name>
<dbReference type="RefSeq" id="XP_047780414.1">
    <property type="nucleotide sequence ID" value="XM_047919175.1"/>
</dbReference>
<dbReference type="EMBL" id="JADCUA010000007">
    <property type="protein sequence ID" value="KAH9838499.1"/>
    <property type="molecule type" value="Genomic_DNA"/>
</dbReference>
<accession>A0ABQ8KKL2</accession>
<comment type="caution">
    <text evidence="3">The sequence shown here is derived from an EMBL/GenBank/DDBJ whole genome shotgun (WGS) entry which is preliminary data.</text>
</comment>